<name>A0A1G4J5H2_9SACH</name>
<dbReference type="GO" id="GO:0036010">
    <property type="term" value="P:protein localization to endosome"/>
    <property type="evidence" value="ECO:0007669"/>
    <property type="project" value="EnsemblFungi"/>
</dbReference>
<dbReference type="GO" id="GO:0032511">
    <property type="term" value="P:late endosome to vacuole transport via multivesicular body sorting pathway"/>
    <property type="evidence" value="ECO:0007669"/>
    <property type="project" value="EnsemblFungi"/>
</dbReference>
<dbReference type="EMBL" id="LT598454">
    <property type="protein sequence ID" value="SCU84930.1"/>
    <property type="molecule type" value="Genomic_DNA"/>
</dbReference>
<evidence type="ECO:0000313" key="4">
    <source>
        <dbReference type="Proteomes" id="UP000190274"/>
    </source>
</evidence>
<dbReference type="PANTHER" id="PTHR23101:SF124">
    <property type="entry name" value="PROTEIN MUK1"/>
    <property type="match status" value="1"/>
</dbReference>
<dbReference type="AlphaFoldDB" id="A0A1G4J5H2"/>
<dbReference type="Proteomes" id="UP000190274">
    <property type="component" value="Chromosome D"/>
</dbReference>
<dbReference type="Gene3D" id="1.20.1050.80">
    <property type="entry name" value="VPS9 domain"/>
    <property type="match status" value="1"/>
</dbReference>
<dbReference type="GO" id="GO:0005829">
    <property type="term" value="C:cytosol"/>
    <property type="evidence" value="ECO:0007669"/>
    <property type="project" value="EnsemblFungi"/>
</dbReference>
<evidence type="ECO:0000313" key="3">
    <source>
        <dbReference type="EMBL" id="SCU84930.1"/>
    </source>
</evidence>
<accession>A0A1G4J5H2</accession>
<sequence>MFHTPPINGSIMESAPQAIRESYQIQMGGSSPELSNTSSNGNVILTKEEIASEVGQITELPAELARLVDNFIDDLKQPKYLKPLSVLQLSSLFQNFYMKFDKAAFQYLNRPQDATGTTFLYARETLSSGISGIFNRSRSSSDTARKRSSSLFSTDSANGPQPMLTPDEINRHIRINELNNYKIDKLLELCEHDTFKKILAVGTSVPGNSFRMEKSQKGLKATNLFKNSPEFLEFDRAVWDKTLVISNMSANGKLDLKTFLSVPRQNLDTAHLMSYLEKMVNGPLAPYEKLLNVINLHDEMTRTLQHLSNDDFLSTLIYLTIHTPIKHMFLNLQFIKFFRYNKKLIEKDLYALTNLEAALTFIEGLTLTSLPSEVEVQLSNDESSALQMPISHKIALPELHVTANDSNQHYSGLPRSNSYKEFEGLKTAFDSSLRNIFGKIRSYTPPTGAQQSGLNPDKVANGPENLLTQADGDTAKKIISIPDSWRTLGNREFEQLKVSELKQIFENYQKLLDALDNR</sequence>
<keyword evidence="4" id="KW-1185">Reference proteome</keyword>
<dbReference type="GO" id="GO:0006895">
    <property type="term" value="P:Golgi to endosome transport"/>
    <property type="evidence" value="ECO:0007669"/>
    <property type="project" value="EnsemblFungi"/>
</dbReference>
<dbReference type="InterPro" id="IPR037191">
    <property type="entry name" value="VPS9_dom_sf"/>
</dbReference>
<dbReference type="PROSITE" id="PS51205">
    <property type="entry name" value="VPS9"/>
    <property type="match status" value="1"/>
</dbReference>
<dbReference type="GO" id="GO:0030139">
    <property type="term" value="C:endocytic vesicle"/>
    <property type="evidence" value="ECO:0007669"/>
    <property type="project" value="TreeGrafter"/>
</dbReference>
<evidence type="ECO:0000256" key="1">
    <source>
        <dbReference type="SAM" id="MobiDB-lite"/>
    </source>
</evidence>
<gene>
    <name evidence="3" type="ORF">LADA_0D04720G</name>
</gene>
<dbReference type="GO" id="GO:0031267">
    <property type="term" value="F:small GTPase binding"/>
    <property type="evidence" value="ECO:0007669"/>
    <property type="project" value="TreeGrafter"/>
</dbReference>
<dbReference type="InterPro" id="IPR003123">
    <property type="entry name" value="VPS9"/>
</dbReference>
<dbReference type="SUPFAM" id="SSF109993">
    <property type="entry name" value="VPS9 domain"/>
    <property type="match status" value="1"/>
</dbReference>
<dbReference type="GO" id="GO:0005085">
    <property type="term" value="F:guanyl-nucleotide exchange factor activity"/>
    <property type="evidence" value="ECO:0007669"/>
    <property type="project" value="EnsemblFungi"/>
</dbReference>
<dbReference type="OrthoDB" id="10264848at2759"/>
<dbReference type="InterPro" id="IPR045046">
    <property type="entry name" value="Vps9-like"/>
</dbReference>
<proteinExistence type="predicted"/>
<dbReference type="Pfam" id="PF02204">
    <property type="entry name" value="VPS9"/>
    <property type="match status" value="1"/>
</dbReference>
<reference evidence="3 4" key="1">
    <citation type="submission" date="2016-03" db="EMBL/GenBank/DDBJ databases">
        <authorList>
            <person name="Devillers H."/>
        </authorList>
    </citation>
    <scope>NUCLEOTIDE SEQUENCE [LARGE SCALE GENOMIC DNA]</scope>
    <source>
        <strain evidence="3">CBS 10888</strain>
    </source>
</reference>
<feature type="region of interest" description="Disordered" evidence="1">
    <location>
        <begin position="136"/>
        <end position="166"/>
    </location>
</feature>
<dbReference type="STRING" id="1266660.A0A1G4J5H2"/>
<organism evidence="3 4">
    <name type="scientific">Lachancea dasiensis</name>
    <dbReference type="NCBI Taxonomy" id="1072105"/>
    <lineage>
        <taxon>Eukaryota</taxon>
        <taxon>Fungi</taxon>
        <taxon>Dikarya</taxon>
        <taxon>Ascomycota</taxon>
        <taxon>Saccharomycotina</taxon>
        <taxon>Saccharomycetes</taxon>
        <taxon>Saccharomycetales</taxon>
        <taxon>Saccharomycetaceae</taxon>
        <taxon>Lachancea</taxon>
    </lineage>
</organism>
<dbReference type="SMART" id="SM00167">
    <property type="entry name" value="VPS9"/>
    <property type="match status" value="1"/>
</dbReference>
<feature type="domain" description="VPS9" evidence="2">
    <location>
        <begin position="232"/>
        <end position="371"/>
    </location>
</feature>
<evidence type="ECO:0000259" key="2">
    <source>
        <dbReference type="PROSITE" id="PS51205"/>
    </source>
</evidence>
<dbReference type="PANTHER" id="PTHR23101">
    <property type="entry name" value="RAB GDP/GTP EXCHANGE FACTOR"/>
    <property type="match status" value="1"/>
</dbReference>
<protein>
    <submittedName>
        <fullName evidence="3">LADA_0D04720g1_1</fullName>
    </submittedName>
</protein>